<protein>
    <submittedName>
        <fullName evidence="1">(Mediterranean fruit fly) hypothetical protein</fullName>
    </submittedName>
</protein>
<comment type="caution">
    <text evidence="1">The sequence shown here is derived from an EMBL/GenBank/DDBJ whole genome shotgun (WGS) entry which is preliminary data.</text>
</comment>
<gene>
    <name evidence="1" type="ORF">CCAP1982_LOCUS4173</name>
</gene>
<organism evidence="1 2">
    <name type="scientific">Ceratitis capitata</name>
    <name type="common">Mediterranean fruit fly</name>
    <name type="synonym">Tephritis capitata</name>
    <dbReference type="NCBI Taxonomy" id="7213"/>
    <lineage>
        <taxon>Eukaryota</taxon>
        <taxon>Metazoa</taxon>
        <taxon>Ecdysozoa</taxon>
        <taxon>Arthropoda</taxon>
        <taxon>Hexapoda</taxon>
        <taxon>Insecta</taxon>
        <taxon>Pterygota</taxon>
        <taxon>Neoptera</taxon>
        <taxon>Endopterygota</taxon>
        <taxon>Diptera</taxon>
        <taxon>Brachycera</taxon>
        <taxon>Muscomorpha</taxon>
        <taxon>Tephritoidea</taxon>
        <taxon>Tephritidae</taxon>
        <taxon>Ceratitis</taxon>
        <taxon>Ceratitis</taxon>
    </lineage>
</organism>
<evidence type="ECO:0000313" key="1">
    <source>
        <dbReference type="EMBL" id="CAD6995458.1"/>
    </source>
</evidence>
<name>A0A811UAV1_CERCA</name>
<dbReference type="AlphaFoldDB" id="A0A811UAV1"/>
<dbReference type="Proteomes" id="UP000606786">
    <property type="component" value="Unassembled WGS sequence"/>
</dbReference>
<accession>A0A811UAV1</accession>
<reference evidence="1" key="1">
    <citation type="submission" date="2020-11" db="EMBL/GenBank/DDBJ databases">
        <authorList>
            <person name="Whitehead M."/>
        </authorList>
    </citation>
    <scope>NUCLEOTIDE SEQUENCE</scope>
    <source>
        <strain evidence="1">EGII</strain>
    </source>
</reference>
<dbReference type="EMBL" id="CAJHJT010000001">
    <property type="protein sequence ID" value="CAD6995458.1"/>
    <property type="molecule type" value="Genomic_DNA"/>
</dbReference>
<evidence type="ECO:0000313" key="2">
    <source>
        <dbReference type="Proteomes" id="UP000606786"/>
    </source>
</evidence>
<sequence>MSSSISDQQKVQTSGIFHGVSKSTKLHMKICRLQPMKIHKVKIYPGATKEQKVQVILTSSDFDV</sequence>
<proteinExistence type="predicted"/>
<keyword evidence="2" id="KW-1185">Reference proteome</keyword>